<organism evidence="2 3">
    <name type="scientific">Elysia crispata</name>
    <name type="common">lettuce slug</name>
    <dbReference type="NCBI Taxonomy" id="231223"/>
    <lineage>
        <taxon>Eukaryota</taxon>
        <taxon>Metazoa</taxon>
        <taxon>Spiralia</taxon>
        <taxon>Lophotrochozoa</taxon>
        <taxon>Mollusca</taxon>
        <taxon>Gastropoda</taxon>
        <taxon>Heterobranchia</taxon>
        <taxon>Euthyneura</taxon>
        <taxon>Panpulmonata</taxon>
        <taxon>Sacoglossa</taxon>
        <taxon>Placobranchoidea</taxon>
        <taxon>Plakobranchidae</taxon>
        <taxon>Elysia</taxon>
    </lineage>
</organism>
<reference evidence="2" key="1">
    <citation type="journal article" date="2023" name="G3 (Bethesda)">
        <title>A reference genome for the long-term kleptoplast-retaining sea slug Elysia crispata morphotype clarki.</title>
        <authorList>
            <person name="Eastman K.E."/>
            <person name="Pendleton A.L."/>
            <person name="Shaikh M.A."/>
            <person name="Suttiyut T."/>
            <person name="Ogas R."/>
            <person name="Tomko P."/>
            <person name="Gavelis G."/>
            <person name="Widhalm J.R."/>
            <person name="Wisecaver J.H."/>
        </authorList>
    </citation>
    <scope>NUCLEOTIDE SEQUENCE</scope>
    <source>
        <strain evidence="2">ECLA1</strain>
    </source>
</reference>
<name>A0AAE0ZV94_9GAST</name>
<evidence type="ECO:0000313" key="2">
    <source>
        <dbReference type="EMBL" id="KAK3775701.1"/>
    </source>
</evidence>
<keyword evidence="3" id="KW-1185">Reference proteome</keyword>
<dbReference type="EMBL" id="JAWDGP010003288">
    <property type="protein sequence ID" value="KAK3775701.1"/>
    <property type="molecule type" value="Genomic_DNA"/>
</dbReference>
<evidence type="ECO:0000256" key="1">
    <source>
        <dbReference type="SAM" id="MobiDB-lite"/>
    </source>
</evidence>
<dbReference type="Proteomes" id="UP001283361">
    <property type="component" value="Unassembled WGS sequence"/>
</dbReference>
<dbReference type="AlphaFoldDB" id="A0AAE0ZV94"/>
<sequence>MLGKGGTRGYGDKKVINGFDLRTGSHCLTHDQADIDVDFMSNQNFGYSEQIRPHSQLSQTAVRSSNLLLRVQRAINGSAERPNINAHSHTPKHPLKYPGEIFPA</sequence>
<evidence type="ECO:0000313" key="3">
    <source>
        <dbReference type="Proteomes" id="UP001283361"/>
    </source>
</evidence>
<feature type="region of interest" description="Disordered" evidence="1">
    <location>
        <begin position="79"/>
        <end position="104"/>
    </location>
</feature>
<proteinExistence type="predicted"/>
<accession>A0AAE0ZV94</accession>
<comment type="caution">
    <text evidence="2">The sequence shown here is derived from an EMBL/GenBank/DDBJ whole genome shotgun (WGS) entry which is preliminary data.</text>
</comment>
<protein>
    <submittedName>
        <fullName evidence="2">Uncharacterized protein</fullName>
    </submittedName>
</protein>
<gene>
    <name evidence="2" type="ORF">RRG08_050536</name>
</gene>